<proteinExistence type="predicted"/>
<keyword evidence="2" id="KW-1185">Reference proteome</keyword>
<evidence type="ECO:0000313" key="1">
    <source>
        <dbReference type="EMBL" id="KAI8556074.1"/>
    </source>
</evidence>
<gene>
    <name evidence="1" type="ORF">RHMOL_Rhmol05G0224000</name>
</gene>
<protein>
    <submittedName>
        <fullName evidence="1">Uncharacterized protein</fullName>
    </submittedName>
</protein>
<reference evidence="1" key="1">
    <citation type="submission" date="2022-02" db="EMBL/GenBank/DDBJ databases">
        <title>Plant Genome Project.</title>
        <authorList>
            <person name="Zhang R.-G."/>
        </authorList>
    </citation>
    <scope>NUCLEOTIDE SEQUENCE</scope>
    <source>
        <strain evidence="1">AT1</strain>
    </source>
</reference>
<comment type="caution">
    <text evidence="1">The sequence shown here is derived from an EMBL/GenBank/DDBJ whole genome shotgun (WGS) entry which is preliminary data.</text>
</comment>
<sequence length="100" mass="11230">MEWLGLHCQSPSIMVQAVDHLAISSFSSSPLQAELLATLEAIRWSIRHNFVAAYIFTDCYNAVIQIAGTSDFHYSNTFLLHNLEKEISKLSLCKISKVQS</sequence>
<organism evidence="1 2">
    <name type="scientific">Rhododendron molle</name>
    <name type="common">Chinese azalea</name>
    <name type="synonym">Azalea mollis</name>
    <dbReference type="NCBI Taxonomy" id="49168"/>
    <lineage>
        <taxon>Eukaryota</taxon>
        <taxon>Viridiplantae</taxon>
        <taxon>Streptophyta</taxon>
        <taxon>Embryophyta</taxon>
        <taxon>Tracheophyta</taxon>
        <taxon>Spermatophyta</taxon>
        <taxon>Magnoliopsida</taxon>
        <taxon>eudicotyledons</taxon>
        <taxon>Gunneridae</taxon>
        <taxon>Pentapetalae</taxon>
        <taxon>asterids</taxon>
        <taxon>Ericales</taxon>
        <taxon>Ericaceae</taxon>
        <taxon>Ericoideae</taxon>
        <taxon>Rhodoreae</taxon>
        <taxon>Rhododendron</taxon>
    </lineage>
</organism>
<dbReference type="EMBL" id="CM046392">
    <property type="protein sequence ID" value="KAI8556074.1"/>
    <property type="molecule type" value="Genomic_DNA"/>
</dbReference>
<accession>A0ACC0NTD9</accession>
<evidence type="ECO:0000313" key="2">
    <source>
        <dbReference type="Proteomes" id="UP001062846"/>
    </source>
</evidence>
<name>A0ACC0NTD9_RHOML</name>
<dbReference type="Proteomes" id="UP001062846">
    <property type="component" value="Chromosome 5"/>
</dbReference>